<dbReference type="Gene3D" id="3.40.30.10">
    <property type="entry name" value="Glutaredoxin"/>
    <property type="match status" value="1"/>
</dbReference>
<protein>
    <submittedName>
        <fullName evidence="4">Thioredoxin family protein</fullName>
    </submittedName>
</protein>
<dbReference type="RefSeq" id="WP_176064624.1">
    <property type="nucleotide sequence ID" value="NZ_BJTG01000004.1"/>
</dbReference>
<organism evidence="4 5">
    <name type="scientific">Anaeromyxobacter diazotrophicus</name>
    <dbReference type="NCBI Taxonomy" id="2590199"/>
    <lineage>
        <taxon>Bacteria</taxon>
        <taxon>Pseudomonadati</taxon>
        <taxon>Myxococcota</taxon>
        <taxon>Myxococcia</taxon>
        <taxon>Myxococcales</taxon>
        <taxon>Cystobacterineae</taxon>
        <taxon>Anaeromyxobacteraceae</taxon>
        <taxon>Anaeromyxobacter</taxon>
    </lineage>
</organism>
<dbReference type="InterPro" id="IPR005243">
    <property type="entry name" value="THIRX-like_proc"/>
</dbReference>
<evidence type="ECO:0000259" key="3">
    <source>
        <dbReference type="Pfam" id="PF13192"/>
    </source>
</evidence>
<comment type="caution">
    <text evidence="4">The sequence shown here is derived from an EMBL/GenBank/DDBJ whole genome shotgun (WGS) entry which is preliminary data.</text>
</comment>
<evidence type="ECO:0000256" key="2">
    <source>
        <dbReference type="PIRSR" id="PIRSR037031-51"/>
    </source>
</evidence>
<dbReference type="SUPFAM" id="SSF52833">
    <property type="entry name" value="Thioredoxin-like"/>
    <property type="match status" value="1"/>
</dbReference>
<name>A0A7I9VLZ7_9BACT</name>
<keyword evidence="5" id="KW-1185">Reference proteome</keyword>
<reference evidence="5" key="1">
    <citation type="journal article" date="2020" name="Appl. Environ. Microbiol.">
        <title>Diazotrophic Anaeromyxobacter Isolates from Soils.</title>
        <authorList>
            <person name="Masuda Y."/>
            <person name="Yamanaka H."/>
            <person name="Xu Z.X."/>
            <person name="Shiratori Y."/>
            <person name="Aono T."/>
            <person name="Amachi S."/>
            <person name="Senoo K."/>
            <person name="Itoh H."/>
        </authorList>
    </citation>
    <scope>NUCLEOTIDE SEQUENCE [LARGE SCALE GENOMIC DNA]</scope>
    <source>
        <strain evidence="5">R267</strain>
    </source>
</reference>
<dbReference type="PANTHER" id="PTHR36450">
    <property type="entry name" value="THIOREDOXIN"/>
    <property type="match status" value="1"/>
</dbReference>
<feature type="disulfide bond" description="Redox-active" evidence="2">
    <location>
        <begin position="10"/>
        <end position="13"/>
    </location>
</feature>
<proteinExistence type="predicted"/>
<dbReference type="EMBL" id="BJTG01000004">
    <property type="protein sequence ID" value="GEJ57139.1"/>
    <property type="molecule type" value="Genomic_DNA"/>
</dbReference>
<evidence type="ECO:0000313" key="4">
    <source>
        <dbReference type="EMBL" id="GEJ57139.1"/>
    </source>
</evidence>
<keyword evidence="2" id="KW-0676">Redox-active center</keyword>
<dbReference type="AlphaFoldDB" id="A0A7I9VLZ7"/>
<evidence type="ECO:0000313" key="5">
    <source>
        <dbReference type="Proteomes" id="UP000503640"/>
    </source>
</evidence>
<dbReference type="PANTHER" id="PTHR36450:SF1">
    <property type="entry name" value="THIOREDOXIN"/>
    <property type="match status" value="1"/>
</dbReference>
<feature type="domain" description="Thioredoxin-like fold" evidence="3">
    <location>
        <begin position="1"/>
        <end position="75"/>
    </location>
</feature>
<dbReference type="Pfam" id="PF13192">
    <property type="entry name" value="Thioredoxin_3"/>
    <property type="match status" value="1"/>
</dbReference>
<dbReference type="PIRSF" id="PIRSF037031">
    <property type="entry name" value="Redox_disulphide_2"/>
    <property type="match status" value="1"/>
</dbReference>
<accession>A0A7I9VLZ7</accession>
<dbReference type="InterPro" id="IPR012336">
    <property type="entry name" value="Thioredoxin-like_fold"/>
</dbReference>
<dbReference type="Proteomes" id="UP000503640">
    <property type="component" value="Unassembled WGS sequence"/>
</dbReference>
<dbReference type="InterPro" id="IPR036249">
    <property type="entry name" value="Thioredoxin-like_sf"/>
</dbReference>
<dbReference type="NCBIfam" id="TIGR00412">
    <property type="entry name" value="redox_disulf_2"/>
    <property type="match status" value="1"/>
</dbReference>
<feature type="active site" description="Nucleophile" evidence="1">
    <location>
        <position position="10"/>
    </location>
</feature>
<gene>
    <name evidence="4" type="ORF">AMYX_18800</name>
</gene>
<keyword evidence="2" id="KW-1015">Disulfide bond</keyword>
<sequence>MLIQVLGTGCAKCKALTANAEAAARAAGVDARVEKVEDLREIMKFKVMSTPALVLDGQVRSTGKVLTVEAIRQLLTP</sequence>
<evidence type="ECO:0000256" key="1">
    <source>
        <dbReference type="PIRSR" id="PIRSR037031-50"/>
    </source>
</evidence>
<feature type="active site" description="Nucleophile" evidence="1">
    <location>
        <position position="13"/>
    </location>
</feature>